<dbReference type="EMBL" id="BLXZ01000010">
    <property type="protein sequence ID" value="GFO70468.1"/>
    <property type="molecule type" value="Genomic_DNA"/>
</dbReference>
<feature type="transmembrane region" description="Helical" evidence="1">
    <location>
        <begin position="70"/>
        <end position="93"/>
    </location>
</feature>
<accession>A0A6V8NCV6</accession>
<dbReference type="Proteomes" id="UP000587586">
    <property type="component" value="Unassembled WGS sequence"/>
</dbReference>
<feature type="transmembrane region" description="Helical" evidence="1">
    <location>
        <begin position="37"/>
        <end position="58"/>
    </location>
</feature>
<keyword evidence="1" id="KW-0812">Transmembrane</keyword>
<proteinExistence type="predicted"/>
<dbReference type="RefSeq" id="WP_246329905.1">
    <property type="nucleotide sequence ID" value="NZ_BLXZ01000010.1"/>
</dbReference>
<keyword evidence="1" id="KW-0472">Membrane</keyword>
<dbReference type="InterPro" id="IPR023813">
    <property type="entry name" value="HsmA-like"/>
</dbReference>
<dbReference type="NCBIfam" id="TIGR03987">
    <property type="entry name" value="HsmA family protein"/>
    <property type="match status" value="1"/>
</dbReference>
<organism evidence="2 3">
    <name type="scientific">Geomonas limicola</name>
    <dbReference type="NCBI Taxonomy" id="2740186"/>
    <lineage>
        <taxon>Bacteria</taxon>
        <taxon>Pseudomonadati</taxon>
        <taxon>Thermodesulfobacteriota</taxon>
        <taxon>Desulfuromonadia</taxon>
        <taxon>Geobacterales</taxon>
        <taxon>Geobacteraceae</taxon>
        <taxon>Geomonas</taxon>
    </lineage>
</organism>
<name>A0A6V8NCV6_9BACT</name>
<evidence type="ECO:0000313" key="2">
    <source>
        <dbReference type="EMBL" id="GFO70468.1"/>
    </source>
</evidence>
<protein>
    <recommendedName>
        <fullName evidence="4">TIGR03987 family protein</fullName>
    </recommendedName>
</protein>
<reference evidence="3" key="1">
    <citation type="submission" date="2020-06" db="EMBL/GenBank/DDBJ databases">
        <title>Draft genomic sequecing of Geomonas sp. Red745.</title>
        <authorList>
            <person name="Itoh H."/>
            <person name="Xu Z.X."/>
            <person name="Ushijima N."/>
            <person name="Masuda Y."/>
            <person name="Shiratori Y."/>
            <person name="Senoo K."/>
        </authorList>
    </citation>
    <scope>NUCLEOTIDE SEQUENCE [LARGE SCALE GENOMIC DNA]</scope>
    <source>
        <strain evidence="3">Red745</strain>
    </source>
</reference>
<keyword evidence="1" id="KW-1133">Transmembrane helix</keyword>
<feature type="transmembrane region" description="Helical" evidence="1">
    <location>
        <begin position="105"/>
        <end position="126"/>
    </location>
</feature>
<dbReference type="AlphaFoldDB" id="A0A6V8NCV6"/>
<comment type="caution">
    <text evidence="2">The sequence shown here is derived from an EMBL/GenBank/DDBJ whole genome shotgun (WGS) entry which is preliminary data.</text>
</comment>
<evidence type="ECO:0000313" key="3">
    <source>
        <dbReference type="Proteomes" id="UP000587586"/>
    </source>
</evidence>
<keyword evidence="3" id="KW-1185">Reference proteome</keyword>
<evidence type="ECO:0000256" key="1">
    <source>
        <dbReference type="SAM" id="Phobius"/>
    </source>
</evidence>
<feature type="transmembrane region" description="Helical" evidence="1">
    <location>
        <begin position="6"/>
        <end position="25"/>
    </location>
</feature>
<gene>
    <name evidence="2" type="ORF">GMLC_40470</name>
</gene>
<sequence>MEKTILLQAVIWMNLALIFYTWAVFSGRRQGLHAKHLVIFGIGLLCDYLGTHQMNIFAQSFGKAPEWHNITGIASLGGMAFHFLLALIAALAHKTESVNRVFHRVSLTIYSCWLIAFFSGAISGMMRMHGR</sequence>
<evidence type="ECO:0008006" key="4">
    <source>
        <dbReference type="Google" id="ProtNLM"/>
    </source>
</evidence>